<feature type="region of interest" description="Disordered" evidence="1">
    <location>
        <begin position="38"/>
        <end position="79"/>
    </location>
</feature>
<evidence type="ECO:0000256" key="1">
    <source>
        <dbReference type="SAM" id="MobiDB-lite"/>
    </source>
</evidence>
<organism evidence="2">
    <name type="scientific">viral metagenome</name>
    <dbReference type="NCBI Taxonomy" id="1070528"/>
    <lineage>
        <taxon>unclassified sequences</taxon>
        <taxon>metagenomes</taxon>
        <taxon>organismal metagenomes</taxon>
    </lineage>
</organism>
<feature type="compositionally biased region" description="Basic and acidic residues" evidence="1">
    <location>
        <begin position="42"/>
        <end position="53"/>
    </location>
</feature>
<protein>
    <recommendedName>
        <fullName evidence="3">Capsid</fullName>
    </recommendedName>
</protein>
<evidence type="ECO:0000313" key="2">
    <source>
        <dbReference type="EMBL" id="GBH21814.1"/>
    </source>
</evidence>
<feature type="compositionally biased region" description="Basic residues" evidence="1">
    <location>
        <begin position="54"/>
        <end position="65"/>
    </location>
</feature>
<accession>A0A2V0R9S3</accession>
<evidence type="ECO:0008006" key="3">
    <source>
        <dbReference type="Google" id="ProtNLM"/>
    </source>
</evidence>
<name>A0A2V0R9S3_9ZZZZ</name>
<proteinExistence type="predicted"/>
<dbReference type="EMBL" id="BDQA01000358">
    <property type="protein sequence ID" value="GBH21814.1"/>
    <property type="molecule type" value="Genomic_RNA"/>
</dbReference>
<reference evidence="2" key="1">
    <citation type="submission" date="2017-04" db="EMBL/GenBank/DDBJ databases">
        <title>Unveiling RNA virosphere associated with marine microorganisms.</title>
        <authorList>
            <person name="Urayama S."/>
            <person name="Takaki Y."/>
            <person name="Nishi S."/>
            <person name="Yoshida Y."/>
            <person name="Deguchi S."/>
            <person name="Takai K."/>
            <person name="Nunoura T."/>
        </authorList>
    </citation>
    <scope>NUCLEOTIDE SEQUENCE</scope>
</reference>
<sequence length="477" mass="52853">MAKRNFGALIGELVLDEVLCKEGSLCNQLQNREINMANKIRPKPETKAHEPKVKTNRKSLSRGKASKGNTKPRGFNKSTMSEDVDVKIPEVVNNSRVTYPYSRVRTSVYPQFADLFHYGMAVYPAGDAVGSDSFARNHYQAVIGPKLLAAIRNSLTYGPASAITIDETADYINEVSNAYFHLVSIRNLYRYAFHSRRRADIGLYFDLIYDETVPPAHARLANALGQMYLPPAVKSYIDTIAGIYATDDTPNATNYQIVPYTSGFNNAAAFVAAYAVQTAAVENVTKRIDMNTAFNSPRFQSDFISMEPIVVDSHRNPDNFLTDTYEPTYNSAMIDIWTNLPLEGSVIAEVVRYPVTDTVETINDASFGAEYSKLSQHSSSKYVTSLSRFEPGILIPSTAVAPGSVNSNMRVVTSTGDSVFDFSNISFHYYGILSRNVENCYHADADRKIMPAGAKVSLTTMEHKASDTYDVMDAMFS</sequence>
<comment type="caution">
    <text evidence="2">The sequence shown here is derived from an EMBL/GenBank/DDBJ whole genome shotgun (WGS) entry which is preliminary data.</text>
</comment>
<dbReference type="AlphaFoldDB" id="A0A2V0R9S3"/>